<dbReference type="RefSeq" id="WP_111355775.1">
    <property type="nucleotide sequence ID" value="NZ_NHSK01000059.1"/>
</dbReference>
<organism evidence="3 4">
    <name type="scientific">Rhodoplanes elegans</name>
    <dbReference type="NCBI Taxonomy" id="29408"/>
    <lineage>
        <taxon>Bacteria</taxon>
        <taxon>Pseudomonadati</taxon>
        <taxon>Pseudomonadota</taxon>
        <taxon>Alphaproteobacteria</taxon>
        <taxon>Hyphomicrobiales</taxon>
        <taxon>Nitrobacteraceae</taxon>
        <taxon>Rhodoplanes</taxon>
    </lineage>
</organism>
<dbReference type="NCBIfam" id="TIGR02283">
    <property type="entry name" value="MltB_2"/>
    <property type="match status" value="1"/>
</dbReference>
<dbReference type="Gene3D" id="1.10.530.10">
    <property type="match status" value="1"/>
</dbReference>
<sequence>MAFAKCSARRAARACLVAFSGALLAGLVAAAPARAAQCGGDFDTFLAAMARDAQAQGVSRAVIEQAFAGVTADPAVLAFDRRQRYTFKKTFEEYAATRVIPARIKRARTLMQKHAALLGRVERQYGVPKELLMAIWTLESDNGTGDMGKLPVIRTIATLAHDCRRTELFQGELIAALKIVQRGDLPLRDMIGAFAGELGQTQFLPSSYIKYGVDYDGNGHVDLRHSVPDVLASTANLLKVNGWQPGAPFGEGTQNFEVMREWNRSVIYRKTMHLFAERLTE</sequence>
<dbReference type="AlphaFoldDB" id="A0A327KQA3"/>
<evidence type="ECO:0000259" key="2">
    <source>
        <dbReference type="Pfam" id="PF13406"/>
    </source>
</evidence>
<dbReference type="InterPro" id="IPR031304">
    <property type="entry name" value="SLT_2"/>
</dbReference>
<evidence type="ECO:0000256" key="1">
    <source>
        <dbReference type="SAM" id="SignalP"/>
    </source>
</evidence>
<feature type="signal peptide" evidence="1">
    <location>
        <begin position="1"/>
        <end position="35"/>
    </location>
</feature>
<feature type="domain" description="Transglycosylase SLT" evidence="2">
    <location>
        <begin position="42"/>
        <end position="250"/>
    </location>
</feature>
<dbReference type="Gene3D" id="1.10.8.350">
    <property type="entry name" value="Bacterial muramidase"/>
    <property type="match status" value="1"/>
</dbReference>
<dbReference type="EMBL" id="NPEU01000026">
    <property type="protein sequence ID" value="RAI41059.1"/>
    <property type="molecule type" value="Genomic_DNA"/>
</dbReference>
<dbReference type="FunFam" id="1.10.8.350:FF:000001">
    <property type="entry name" value="Lytic murein transglycosylase B"/>
    <property type="match status" value="1"/>
</dbReference>
<evidence type="ECO:0000313" key="3">
    <source>
        <dbReference type="EMBL" id="RAI41059.1"/>
    </source>
</evidence>
<dbReference type="Pfam" id="PF13406">
    <property type="entry name" value="SLT_2"/>
    <property type="match status" value="1"/>
</dbReference>
<dbReference type="GO" id="GO:0008933">
    <property type="term" value="F:peptidoglycan lytic transglycosylase activity"/>
    <property type="evidence" value="ECO:0007669"/>
    <property type="project" value="TreeGrafter"/>
</dbReference>
<dbReference type="InterPro" id="IPR043426">
    <property type="entry name" value="MltB-like"/>
</dbReference>
<name>A0A327KQA3_9BRAD</name>
<gene>
    <name evidence="3" type="ORF">CH338_04320</name>
</gene>
<protein>
    <submittedName>
        <fullName evidence="3">Lytic transglycosylase</fullName>
    </submittedName>
</protein>
<dbReference type="PANTHER" id="PTHR30163">
    <property type="entry name" value="MEMBRANE-BOUND LYTIC MUREIN TRANSGLYCOSYLASE B"/>
    <property type="match status" value="1"/>
</dbReference>
<dbReference type="SUPFAM" id="SSF53955">
    <property type="entry name" value="Lysozyme-like"/>
    <property type="match status" value="1"/>
</dbReference>
<dbReference type="InterPro" id="IPR011970">
    <property type="entry name" value="MltB_2"/>
</dbReference>
<dbReference type="InterPro" id="IPR023346">
    <property type="entry name" value="Lysozyme-like_dom_sf"/>
</dbReference>
<reference evidence="3 4" key="1">
    <citation type="submission" date="2017-07" db="EMBL/GenBank/DDBJ databases">
        <title>Draft Genome Sequences of Select Purple Nonsulfur Bacteria.</title>
        <authorList>
            <person name="Lasarre B."/>
            <person name="Mckinlay J.B."/>
        </authorList>
    </citation>
    <scope>NUCLEOTIDE SEQUENCE [LARGE SCALE GENOMIC DNA]</scope>
    <source>
        <strain evidence="3 4">DSM 11907</strain>
    </source>
</reference>
<keyword evidence="4" id="KW-1185">Reference proteome</keyword>
<dbReference type="PANTHER" id="PTHR30163:SF8">
    <property type="entry name" value="LYTIC MUREIN TRANSGLYCOSYLASE"/>
    <property type="match status" value="1"/>
</dbReference>
<dbReference type="OrthoDB" id="9808544at2"/>
<dbReference type="GO" id="GO:0009253">
    <property type="term" value="P:peptidoglycan catabolic process"/>
    <property type="evidence" value="ECO:0007669"/>
    <property type="project" value="TreeGrafter"/>
</dbReference>
<comment type="caution">
    <text evidence="3">The sequence shown here is derived from an EMBL/GenBank/DDBJ whole genome shotgun (WGS) entry which is preliminary data.</text>
</comment>
<evidence type="ECO:0000313" key="4">
    <source>
        <dbReference type="Proteomes" id="UP000248863"/>
    </source>
</evidence>
<accession>A0A327KQA3</accession>
<keyword evidence="1" id="KW-0732">Signal</keyword>
<feature type="chain" id="PRO_5016339145" evidence="1">
    <location>
        <begin position="36"/>
        <end position="281"/>
    </location>
</feature>
<dbReference type="Proteomes" id="UP000248863">
    <property type="component" value="Unassembled WGS sequence"/>
</dbReference>
<proteinExistence type="predicted"/>